<evidence type="ECO:0000259" key="4">
    <source>
        <dbReference type="PROSITE" id="PS50043"/>
    </source>
</evidence>
<feature type="non-terminal residue" evidence="5">
    <location>
        <position position="1"/>
    </location>
</feature>
<protein>
    <recommendedName>
        <fullName evidence="4">HTH luxR-type domain-containing protein</fullName>
    </recommendedName>
</protein>
<dbReference type="SMART" id="SM00421">
    <property type="entry name" value="HTH_LUXR"/>
    <property type="match status" value="1"/>
</dbReference>
<dbReference type="PROSITE" id="PS50043">
    <property type="entry name" value="HTH_LUXR_2"/>
    <property type="match status" value="1"/>
</dbReference>
<keyword evidence="2" id="KW-0238">DNA-binding</keyword>
<dbReference type="InterPro" id="IPR016032">
    <property type="entry name" value="Sig_transdc_resp-reg_C-effctor"/>
</dbReference>
<organism evidence="5">
    <name type="scientific">uncultured Pseudonocardia sp</name>
    <dbReference type="NCBI Taxonomy" id="211455"/>
    <lineage>
        <taxon>Bacteria</taxon>
        <taxon>Bacillati</taxon>
        <taxon>Actinomycetota</taxon>
        <taxon>Actinomycetes</taxon>
        <taxon>Pseudonocardiales</taxon>
        <taxon>Pseudonocardiaceae</taxon>
        <taxon>Pseudonocardia</taxon>
        <taxon>environmental samples</taxon>
    </lineage>
</organism>
<dbReference type="SUPFAM" id="SSF46894">
    <property type="entry name" value="C-terminal effector domain of the bipartite response regulators"/>
    <property type="match status" value="1"/>
</dbReference>
<dbReference type="AlphaFoldDB" id="A0A6J4QFW9"/>
<keyword evidence="3" id="KW-0804">Transcription</keyword>
<reference evidence="5" key="1">
    <citation type="submission" date="2020-02" db="EMBL/GenBank/DDBJ databases">
        <authorList>
            <person name="Meier V. D."/>
        </authorList>
    </citation>
    <scope>NUCLEOTIDE SEQUENCE</scope>
    <source>
        <strain evidence="5">AVDCRST_MAG66</strain>
    </source>
</reference>
<sequence length="76" mass="8100">RLPVPDLLTPRERSVLAEVALGRTNRQVGAALFISEKTVSVHLSRVMAKLGASSRTQAVSIAHARGLLPAPQPAQH</sequence>
<dbReference type="InterPro" id="IPR000792">
    <property type="entry name" value="Tscrpt_reg_LuxR_C"/>
</dbReference>
<feature type="domain" description="HTH luxR-type" evidence="4">
    <location>
        <begin position="1"/>
        <end position="66"/>
    </location>
</feature>
<dbReference type="Pfam" id="PF00196">
    <property type="entry name" value="GerE"/>
    <property type="match status" value="1"/>
</dbReference>
<dbReference type="EMBL" id="CADCUS010000573">
    <property type="protein sequence ID" value="CAA9443730.1"/>
    <property type="molecule type" value="Genomic_DNA"/>
</dbReference>
<evidence type="ECO:0000313" key="5">
    <source>
        <dbReference type="EMBL" id="CAA9443730.1"/>
    </source>
</evidence>
<name>A0A6J4QFW9_9PSEU</name>
<dbReference type="GO" id="GO:0003677">
    <property type="term" value="F:DNA binding"/>
    <property type="evidence" value="ECO:0007669"/>
    <property type="project" value="UniProtKB-KW"/>
</dbReference>
<evidence type="ECO:0000256" key="1">
    <source>
        <dbReference type="ARBA" id="ARBA00023015"/>
    </source>
</evidence>
<accession>A0A6J4QFW9</accession>
<dbReference type="PANTHER" id="PTHR44688">
    <property type="entry name" value="DNA-BINDING TRANSCRIPTIONAL ACTIVATOR DEVR_DOSR"/>
    <property type="match status" value="1"/>
</dbReference>
<dbReference type="Gene3D" id="1.10.10.10">
    <property type="entry name" value="Winged helix-like DNA-binding domain superfamily/Winged helix DNA-binding domain"/>
    <property type="match status" value="1"/>
</dbReference>
<evidence type="ECO:0000256" key="2">
    <source>
        <dbReference type="ARBA" id="ARBA00023125"/>
    </source>
</evidence>
<keyword evidence="1" id="KW-0805">Transcription regulation</keyword>
<dbReference type="CDD" id="cd06170">
    <property type="entry name" value="LuxR_C_like"/>
    <property type="match status" value="1"/>
</dbReference>
<dbReference type="GO" id="GO:0006355">
    <property type="term" value="P:regulation of DNA-templated transcription"/>
    <property type="evidence" value="ECO:0007669"/>
    <property type="project" value="InterPro"/>
</dbReference>
<dbReference type="PRINTS" id="PR00038">
    <property type="entry name" value="HTHLUXR"/>
</dbReference>
<proteinExistence type="predicted"/>
<dbReference type="PROSITE" id="PS00622">
    <property type="entry name" value="HTH_LUXR_1"/>
    <property type="match status" value="1"/>
</dbReference>
<gene>
    <name evidence="5" type="ORF">AVDCRST_MAG66-4204</name>
</gene>
<dbReference type="PANTHER" id="PTHR44688:SF16">
    <property type="entry name" value="DNA-BINDING TRANSCRIPTIONAL ACTIVATOR DEVR_DOSR"/>
    <property type="match status" value="1"/>
</dbReference>
<dbReference type="InterPro" id="IPR036388">
    <property type="entry name" value="WH-like_DNA-bd_sf"/>
</dbReference>
<evidence type="ECO:0000256" key="3">
    <source>
        <dbReference type="ARBA" id="ARBA00023163"/>
    </source>
</evidence>